<dbReference type="Pfam" id="PF00069">
    <property type="entry name" value="Pkinase"/>
    <property type="match status" value="1"/>
</dbReference>
<dbReference type="AlphaFoldDB" id="A0A7S3P641"/>
<dbReference type="GO" id="GO:0035556">
    <property type="term" value="P:intracellular signal transduction"/>
    <property type="evidence" value="ECO:0007669"/>
    <property type="project" value="TreeGrafter"/>
</dbReference>
<dbReference type="SMART" id="SM00220">
    <property type="entry name" value="S_TKc"/>
    <property type="match status" value="1"/>
</dbReference>
<feature type="binding site" evidence="3">
    <location>
        <position position="325"/>
    </location>
    <ligand>
        <name>ATP</name>
        <dbReference type="ChEBI" id="CHEBI:30616"/>
    </ligand>
</feature>
<dbReference type="InterPro" id="IPR017441">
    <property type="entry name" value="Protein_kinase_ATP_BS"/>
</dbReference>
<evidence type="ECO:0000256" key="2">
    <source>
        <dbReference type="ARBA" id="ARBA00022840"/>
    </source>
</evidence>
<proteinExistence type="predicted"/>
<dbReference type="Gene3D" id="1.10.510.10">
    <property type="entry name" value="Transferase(Phosphotransferase) domain 1"/>
    <property type="match status" value="1"/>
</dbReference>
<dbReference type="PANTHER" id="PTHR24346">
    <property type="entry name" value="MAP/MICROTUBULE AFFINITY-REGULATING KINASE"/>
    <property type="match status" value="1"/>
</dbReference>
<sequence length="570" mass="62593">MSSLFKPSPASTSIRTFSWTLEYSNKMSSLPHDPHPCRTVAKKLIVQMIIGDDSMDSVVGLADARMLAVYIPQKTEKATSKTYKAYQRPLAKYFATDSFTGISHSSLEDTTTAFTLHSCNASFQDVGADVLSQQAADHYEVLKTLHFQLLDMLVESSCPANKVEAARVTSMELFDKLDATDLSTKTADTYLLDGVPSLVSSRVNSPITVATDTADHPDGNQGFGWVRNGLSLTKKGIAYGLVHLLAQAKECGSMKLVQYLDMHAMERCKNIIGDAKPVTKTEIVLTGGAWKVHDFEIEKVIGGGTFGRVNLARLVSDKSKKVALKVESNSADDFFKYTIREYEAVGKLRCANVARVYGFIPIPFIYTPSKPICFGLLMEVCGDNLLEIHKRMEGDTTLTRGAKVSEYCRIVLQILSAVSLLEQHHIYHRDIKLENICEGLEDKLFKLIDFGLARNSNEDGTMTNSVGTKDYIPPEGSSGDKHDVFSLGVVFYKLVSGEFPPPPGAQQADIKYKKRVSKKLALHGIDIAPPISNDIINLTLAMTAALPGDRISAEQAYPLMKAIVEALDSQ</sequence>
<evidence type="ECO:0000256" key="3">
    <source>
        <dbReference type="PROSITE-ProRule" id="PRU10141"/>
    </source>
</evidence>
<name>A0A7S3P641_9STRA</name>
<dbReference type="EMBL" id="HBIM01008798">
    <property type="protein sequence ID" value="CAE0409882.1"/>
    <property type="molecule type" value="Transcribed_RNA"/>
</dbReference>
<dbReference type="GO" id="GO:0004674">
    <property type="term" value="F:protein serine/threonine kinase activity"/>
    <property type="evidence" value="ECO:0007669"/>
    <property type="project" value="TreeGrafter"/>
</dbReference>
<organism evidence="5">
    <name type="scientific">Amphora coffeiformis</name>
    <dbReference type="NCBI Taxonomy" id="265554"/>
    <lineage>
        <taxon>Eukaryota</taxon>
        <taxon>Sar</taxon>
        <taxon>Stramenopiles</taxon>
        <taxon>Ochrophyta</taxon>
        <taxon>Bacillariophyta</taxon>
        <taxon>Bacillariophyceae</taxon>
        <taxon>Bacillariophycidae</taxon>
        <taxon>Thalassiophysales</taxon>
        <taxon>Catenulaceae</taxon>
        <taxon>Amphora</taxon>
    </lineage>
</organism>
<dbReference type="PROSITE" id="PS50011">
    <property type="entry name" value="PROTEIN_KINASE_DOM"/>
    <property type="match status" value="1"/>
</dbReference>
<accession>A0A7S3P641</accession>
<dbReference type="InterPro" id="IPR000719">
    <property type="entry name" value="Prot_kinase_dom"/>
</dbReference>
<evidence type="ECO:0000313" key="5">
    <source>
        <dbReference type="EMBL" id="CAE0409882.1"/>
    </source>
</evidence>
<dbReference type="PANTHER" id="PTHR24346:SF75">
    <property type="entry name" value="AURORA KINASE"/>
    <property type="match status" value="1"/>
</dbReference>
<gene>
    <name evidence="5" type="ORF">ACOF00016_LOCUS7464</name>
</gene>
<keyword evidence="2 3" id="KW-0067">ATP-binding</keyword>
<protein>
    <recommendedName>
        <fullName evidence="4">Protein kinase domain-containing protein</fullName>
    </recommendedName>
</protein>
<dbReference type="InterPro" id="IPR011009">
    <property type="entry name" value="Kinase-like_dom_sf"/>
</dbReference>
<dbReference type="SUPFAM" id="SSF56112">
    <property type="entry name" value="Protein kinase-like (PK-like)"/>
    <property type="match status" value="1"/>
</dbReference>
<evidence type="ECO:0000259" key="4">
    <source>
        <dbReference type="PROSITE" id="PS50011"/>
    </source>
</evidence>
<feature type="domain" description="Protein kinase" evidence="4">
    <location>
        <begin position="295"/>
        <end position="560"/>
    </location>
</feature>
<keyword evidence="1 3" id="KW-0547">Nucleotide-binding</keyword>
<dbReference type="PROSITE" id="PS00107">
    <property type="entry name" value="PROTEIN_KINASE_ATP"/>
    <property type="match status" value="1"/>
</dbReference>
<evidence type="ECO:0000256" key="1">
    <source>
        <dbReference type="ARBA" id="ARBA00022741"/>
    </source>
</evidence>
<reference evidence="5" key="1">
    <citation type="submission" date="2021-01" db="EMBL/GenBank/DDBJ databases">
        <authorList>
            <person name="Corre E."/>
            <person name="Pelletier E."/>
            <person name="Niang G."/>
            <person name="Scheremetjew M."/>
            <person name="Finn R."/>
            <person name="Kale V."/>
            <person name="Holt S."/>
            <person name="Cochrane G."/>
            <person name="Meng A."/>
            <person name="Brown T."/>
            <person name="Cohen L."/>
        </authorList>
    </citation>
    <scope>NUCLEOTIDE SEQUENCE</scope>
    <source>
        <strain evidence="5">CCMP127</strain>
    </source>
</reference>
<dbReference type="GO" id="GO:0005737">
    <property type="term" value="C:cytoplasm"/>
    <property type="evidence" value="ECO:0007669"/>
    <property type="project" value="TreeGrafter"/>
</dbReference>
<dbReference type="GO" id="GO:0005524">
    <property type="term" value="F:ATP binding"/>
    <property type="evidence" value="ECO:0007669"/>
    <property type="project" value="UniProtKB-UniRule"/>
</dbReference>